<protein>
    <submittedName>
        <fullName evidence="1">Glutamate--cysteine ligase</fullName>
    </submittedName>
</protein>
<dbReference type="Proteomes" id="UP000592294">
    <property type="component" value="Unassembled WGS sequence"/>
</dbReference>
<dbReference type="PANTHER" id="PTHR36510">
    <property type="entry name" value="GLUTAMATE--CYSTEINE LIGASE 2-RELATED"/>
    <property type="match status" value="1"/>
</dbReference>
<dbReference type="InterPro" id="IPR014746">
    <property type="entry name" value="Gln_synth/guanido_kin_cat_dom"/>
</dbReference>
<proteinExistence type="predicted"/>
<dbReference type="GO" id="GO:0004357">
    <property type="term" value="F:glutamate-cysteine ligase activity"/>
    <property type="evidence" value="ECO:0007669"/>
    <property type="project" value="InterPro"/>
</dbReference>
<dbReference type="InterPro" id="IPR016602">
    <property type="entry name" value="UCP012666"/>
</dbReference>
<comment type="caution">
    <text evidence="1">The sequence shown here is derived from an EMBL/GenBank/DDBJ whole genome shotgun (WGS) entry which is preliminary data.</text>
</comment>
<dbReference type="Gene3D" id="3.30.590.20">
    <property type="match status" value="1"/>
</dbReference>
<keyword evidence="2" id="KW-1185">Reference proteome</keyword>
<dbReference type="InterPro" id="IPR050141">
    <property type="entry name" value="GCL_type2/YbdK_subfam"/>
</dbReference>
<gene>
    <name evidence="1" type="ORF">HW932_11245</name>
</gene>
<reference evidence="1 2" key="1">
    <citation type="submission" date="2020-06" db="EMBL/GenBank/DDBJ databases">
        <title>Whole-genome sequence of Allochromatium humboldtianum DSM 21881, type strain.</title>
        <authorList>
            <person name="Kyndt J.A."/>
            <person name="Meyer T.E."/>
        </authorList>
    </citation>
    <scope>NUCLEOTIDE SEQUENCE [LARGE SCALE GENOMIC DNA]</scope>
    <source>
        <strain evidence="1 2">DSM 21881</strain>
    </source>
</reference>
<dbReference type="EMBL" id="JABZEO010000006">
    <property type="protein sequence ID" value="NVZ09836.1"/>
    <property type="molecule type" value="Genomic_DNA"/>
</dbReference>
<evidence type="ECO:0000313" key="2">
    <source>
        <dbReference type="Proteomes" id="UP000592294"/>
    </source>
</evidence>
<accession>A0A850RC40</accession>
<evidence type="ECO:0000313" key="1">
    <source>
        <dbReference type="EMBL" id="NVZ09836.1"/>
    </source>
</evidence>
<dbReference type="Pfam" id="PF04107">
    <property type="entry name" value="GCS2"/>
    <property type="match status" value="1"/>
</dbReference>
<dbReference type="GO" id="GO:0042398">
    <property type="term" value="P:modified amino acid biosynthetic process"/>
    <property type="evidence" value="ECO:0007669"/>
    <property type="project" value="InterPro"/>
</dbReference>
<dbReference type="PIRSF" id="PIRSF012666">
    <property type="entry name" value="UCP012666"/>
    <property type="match status" value="1"/>
</dbReference>
<dbReference type="RefSeq" id="WP_176976583.1">
    <property type="nucleotide sequence ID" value="NZ_JABZEO010000006.1"/>
</dbReference>
<dbReference type="SUPFAM" id="SSF55931">
    <property type="entry name" value="Glutamine synthetase/guanido kinase"/>
    <property type="match status" value="1"/>
</dbReference>
<name>A0A850RC40_9GAMM</name>
<organism evidence="1 2">
    <name type="scientific">Allochromatium humboldtianum</name>
    <dbReference type="NCBI Taxonomy" id="504901"/>
    <lineage>
        <taxon>Bacteria</taxon>
        <taxon>Pseudomonadati</taxon>
        <taxon>Pseudomonadota</taxon>
        <taxon>Gammaproteobacteria</taxon>
        <taxon>Chromatiales</taxon>
        <taxon>Chromatiaceae</taxon>
        <taxon>Allochromatium</taxon>
    </lineage>
</organism>
<sequence length="473" mass="53477">MGQDIASSRFTEQDFAEFSRRVRDETRILEQWFAEGRLDDGEPSAGFELEAWLVDAAGHPAPRIESVLATLDDPSVVPELATFNIEFNGAAAHLRGSALSTLAQDLRATLERTTQAAGRHDCRLGLIGILPTVRPEDLRLDFMTPRERYRALNEQVFAQRHGHPLRLRIEGRERIDLEWCDVMLESAATSFQIHIRIGAQESARVYNAAKLISGPLVAIGANSPYLFGRDLWDETRIPLFEQAVSVGGPILQERVGFGFRYARHSLLETFQSNRDDYPVLLPHLMDEPPERLAHLRLHNGTIWRWNRPLIGFEPDGRPHLRLEHRTLPSGPSVADLIANAALYLGLIAHLSREQPSPESRLAFAHTKRNFYACAREGLSADIGWLDGRTHPVTQVLAEALIPRARQGLSDLGLDPPEIDHWLGLIERRLATGRTGTRWQRDWVRRHGPDMMGLTQAYLEQQTHGRPVHEWSLD</sequence>
<dbReference type="PANTHER" id="PTHR36510:SF3">
    <property type="entry name" value="CONSERVED PROTEIN"/>
    <property type="match status" value="1"/>
</dbReference>
<dbReference type="InterPro" id="IPR006336">
    <property type="entry name" value="GCS2"/>
</dbReference>
<keyword evidence="1" id="KW-0436">Ligase</keyword>
<dbReference type="AlphaFoldDB" id="A0A850RC40"/>